<accession>A0A176RTN0</accession>
<dbReference type="PANTHER" id="PTHR10920:SF18">
    <property type="entry name" value="RRNA METHYLTRANSFERASE 2, MITOCHONDRIAL"/>
    <property type="match status" value="1"/>
</dbReference>
<evidence type="ECO:0000256" key="11">
    <source>
        <dbReference type="HAMAP-Rule" id="MF_01547"/>
    </source>
</evidence>
<evidence type="ECO:0000256" key="12">
    <source>
        <dbReference type="PIRSR" id="PIRSR005461-1"/>
    </source>
</evidence>
<feature type="binding site" evidence="11">
    <location>
        <position position="64"/>
    </location>
    <ligand>
        <name>S-adenosyl-L-methionine</name>
        <dbReference type="ChEBI" id="CHEBI:59789"/>
    </ligand>
</feature>
<evidence type="ECO:0000256" key="7">
    <source>
        <dbReference type="ARBA" id="ARBA00041129"/>
    </source>
</evidence>
<dbReference type="InterPro" id="IPR015507">
    <property type="entry name" value="rRNA-MeTfrase_E"/>
</dbReference>
<dbReference type="GO" id="GO:0008650">
    <property type="term" value="F:rRNA (uridine-2'-O-)-methyltransferase activity"/>
    <property type="evidence" value="ECO:0007669"/>
    <property type="project" value="UniProtKB-UniRule"/>
</dbReference>
<comment type="subcellular location">
    <subcellularLocation>
        <location evidence="11">Cytoplasm</location>
    </subcellularLocation>
</comment>
<dbReference type="HAMAP" id="MF_01547">
    <property type="entry name" value="RNA_methyltr_E"/>
    <property type="match status" value="1"/>
</dbReference>
<evidence type="ECO:0000256" key="4">
    <source>
        <dbReference type="ARBA" id="ARBA00022691"/>
    </source>
</evidence>
<keyword evidence="3 11" id="KW-0808">Transferase</keyword>
<dbReference type="Proteomes" id="UP000076962">
    <property type="component" value="Unassembled WGS sequence"/>
</dbReference>
<evidence type="ECO:0000256" key="8">
    <source>
        <dbReference type="ARBA" id="ARBA00041995"/>
    </source>
</evidence>
<dbReference type="NCBIfam" id="NF008390">
    <property type="entry name" value="PRK11188.1"/>
    <property type="match status" value="1"/>
</dbReference>
<dbReference type="PATRIC" id="fig|1003181.4.peg.7010"/>
<feature type="binding site" evidence="11">
    <location>
        <position position="123"/>
    </location>
    <ligand>
        <name>S-adenosyl-L-methionine</name>
        <dbReference type="ChEBI" id="CHEBI:59789"/>
    </ligand>
</feature>
<evidence type="ECO:0000313" key="16">
    <source>
        <dbReference type="Proteomes" id="UP000076962"/>
    </source>
</evidence>
<feature type="binding site" evidence="11">
    <location>
        <position position="82"/>
    </location>
    <ligand>
        <name>S-adenosyl-L-methionine</name>
        <dbReference type="ChEBI" id="CHEBI:59789"/>
    </ligand>
</feature>
<dbReference type="GO" id="GO:0005737">
    <property type="term" value="C:cytoplasm"/>
    <property type="evidence" value="ECO:0007669"/>
    <property type="project" value="UniProtKB-SubCell"/>
</dbReference>
<feature type="domain" description="Ribosomal RNA methyltransferase FtsJ" evidence="14">
    <location>
        <begin position="30"/>
        <end position="205"/>
    </location>
</feature>
<evidence type="ECO:0000259" key="14">
    <source>
        <dbReference type="Pfam" id="PF01728"/>
    </source>
</evidence>
<comment type="catalytic activity">
    <reaction evidence="10 11">
        <text>uridine(2552) in 23S rRNA + S-adenosyl-L-methionine = 2'-O-methyluridine(2552) in 23S rRNA + S-adenosyl-L-homocysteine + H(+)</text>
        <dbReference type="Rhea" id="RHEA:42720"/>
        <dbReference type="Rhea" id="RHEA-COMP:10202"/>
        <dbReference type="Rhea" id="RHEA-COMP:10203"/>
        <dbReference type="ChEBI" id="CHEBI:15378"/>
        <dbReference type="ChEBI" id="CHEBI:57856"/>
        <dbReference type="ChEBI" id="CHEBI:59789"/>
        <dbReference type="ChEBI" id="CHEBI:65315"/>
        <dbReference type="ChEBI" id="CHEBI:74478"/>
        <dbReference type="EC" id="2.1.1.166"/>
    </reaction>
</comment>
<dbReference type="FunFam" id="3.40.50.150:FF:000005">
    <property type="entry name" value="Ribosomal RNA large subunit methyltransferase E"/>
    <property type="match status" value="1"/>
</dbReference>
<comment type="function">
    <text evidence="5 11">Specifically methylates the uridine in position 2552 of 23S rRNA at the 2'-O position of the ribose in the fully assembled 50S ribosomal subunit.</text>
</comment>
<dbReference type="InterPro" id="IPR002877">
    <property type="entry name" value="RNA_MeTrfase_FtsJ_dom"/>
</dbReference>
<evidence type="ECO:0000256" key="3">
    <source>
        <dbReference type="ARBA" id="ARBA00022679"/>
    </source>
</evidence>
<evidence type="ECO:0000256" key="5">
    <source>
        <dbReference type="ARBA" id="ARBA00037569"/>
    </source>
</evidence>
<evidence type="ECO:0000256" key="2">
    <source>
        <dbReference type="ARBA" id="ARBA00022603"/>
    </source>
</evidence>
<feature type="active site" description="Proton acceptor" evidence="11 12">
    <location>
        <position position="163"/>
    </location>
</feature>
<comment type="similarity">
    <text evidence="11">Belongs to the class I-like SAM-binding methyltransferase superfamily. RNA methyltransferase RlmE family.</text>
</comment>
<dbReference type="Gene3D" id="3.40.50.150">
    <property type="entry name" value="Vaccinia Virus protein VP39"/>
    <property type="match status" value="1"/>
</dbReference>
<keyword evidence="16" id="KW-1185">Reference proteome</keyword>
<name>A0A176RTN0_9GAMM</name>
<evidence type="ECO:0000256" key="9">
    <source>
        <dbReference type="ARBA" id="ARBA00042745"/>
    </source>
</evidence>
<feature type="region of interest" description="Disordered" evidence="13">
    <location>
        <begin position="192"/>
        <end position="211"/>
    </location>
</feature>
<gene>
    <name evidence="11" type="primary">rlmE</name>
    <name evidence="11" type="synonym">ftsJ</name>
    <name evidence="11" type="synonym">rrmJ</name>
    <name evidence="15" type="ORF">THIOM_005285</name>
</gene>
<evidence type="ECO:0000256" key="13">
    <source>
        <dbReference type="SAM" id="MobiDB-lite"/>
    </source>
</evidence>
<evidence type="ECO:0000256" key="10">
    <source>
        <dbReference type="ARBA" id="ARBA00048970"/>
    </source>
</evidence>
<dbReference type="SUPFAM" id="SSF53335">
    <property type="entry name" value="S-adenosyl-L-methionine-dependent methyltransferases"/>
    <property type="match status" value="1"/>
</dbReference>
<dbReference type="AlphaFoldDB" id="A0A176RTN0"/>
<dbReference type="EMBL" id="LUTY01002946">
    <property type="protein sequence ID" value="OAD19098.1"/>
    <property type="molecule type" value="Genomic_DNA"/>
</dbReference>
<protein>
    <recommendedName>
        <fullName evidence="7 11">Ribosomal RNA large subunit methyltransferase E</fullName>
        <ecNumber evidence="6 11">2.1.1.166</ecNumber>
    </recommendedName>
    <alternativeName>
        <fullName evidence="9 11">23S rRNA Um2552 methyltransferase</fullName>
    </alternativeName>
    <alternativeName>
        <fullName evidence="8 11">rRNA (uridine-2'-O-)-methyltransferase</fullName>
    </alternativeName>
</protein>
<keyword evidence="4 11" id="KW-0949">S-adenosyl-L-methionine</keyword>
<feature type="binding site" evidence="11">
    <location>
        <position position="98"/>
    </location>
    <ligand>
        <name>S-adenosyl-L-methionine</name>
        <dbReference type="ChEBI" id="CHEBI:59789"/>
    </ligand>
</feature>
<evidence type="ECO:0000313" key="15">
    <source>
        <dbReference type="EMBL" id="OAD19098.1"/>
    </source>
</evidence>
<comment type="caution">
    <text evidence="15">The sequence shown here is derived from an EMBL/GenBank/DDBJ whole genome shotgun (WGS) entry which is preliminary data.</text>
</comment>
<organism evidence="15 16">
    <name type="scientific">Candidatus Thiomargarita nelsonii</name>
    <dbReference type="NCBI Taxonomy" id="1003181"/>
    <lineage>
        <taxon>Bacteria</taxon>
        <taxon>Pseudomonadati</taxon>
        <taxon>Pseudomonadota</taxon>
        <taxon>Gammaproteobacteria</taxon>
        <taxon>Thiotrichales</taxon>
        <taxon>Thiotrichaceae</taxon>
        <taxon>Thiomargarita</taxon>
    </lineage>
</organism>
<keyword evidence="1 11" id="KW-0698">rRNA processing</keyword>
<dbReference type="Pfam" id="PF01728">
    <property type="entry name" value="FtsJ"/>
    <property type="match status" value="1"/>
</dbReference>
<dbReference type="InterPro" id="IPR050082">
    <property type="entry name" value="RNA_methyltr_RlmE"/>
</dbReference>
<keyword evidence="2 11" id="KW-0489">Methyltransferase</keyword>
<dbReference type="InterPro" id="IPR029063">
    <property type="entry name" value="SAM-dependent_MTases_sf"/>
</dbReference>
<dbReference type="EC" id="2.1.1.166" evidence="6 11"/>
<dbReference type="PIRSF" id="PIRSF005461">
    <property type="entry name" value="23S_rRNA_mtase"/>
    <property type="match status" value="1"/>
</dbReference>
<evidence type="ECO:0000256" key="1">
    <source>
        <dbReference type="ARBA" id="ARBA00022552"/>
    </source>
</evidence>
<sequence length="211" mass="24063">MNKKHRKNSQRWLREHGSDVYVKQANLAGYRSRAVYKLAQIDSRDHLFRPNMTVIDLGAAPGGWSQWVTQRLHNQVRLFALDILPIEPLPGVSFIQGDFREQMVLDELLNQLGEHKADLVMSDMAPNISGVKAIDQPRAILLAELARDLALEVLTAQGYFLTKIFQGEGFDAYIKELRAYFKQVMIRKPEASRSRSSEVYVLAKEKKSPPN</sequence>
<reference evidence="15 16" key="1">
    <citation type="submission" date="2016-05" db="EMBL/GenBank/DDBJ databases">
        <title>Single-cell genome of chain-forming Candidatus Thiomargarita nelsonii and comparison to other large sulfur-oxidizing bacteria.</title>
        <authorList>
            <person name="Winkel M."/>
            <person name="Salman V."/>
            <person name="Woyke T."/>
            <person name="Schulz-Vogt H."/>
            <person name="Richter M."/>
            <person name="Flood B."/>
            <person name="Bailey J."/>
            <person name="Amann R."/>
            <person name="Mussmann M."/>
        </authorList>
    </citation>
    <scope>NUCLEOTIDE SEQUENCE [LARGE SCALE GENOMIC DNA]</scope>
    <source>
        <strain evidence="15 16">THI036</strain>
    </source>
</reference>
<dbReference type="PANTHER" id="PTHR10920">
    <property type="entry name" value="RIBOSOMAL RNA METHYLTRANSFERASE"/>
    <property type="match status" value="1"/>
</dbReference>
<keyword evidence="11" id="KW-0963">Cytoplasm</keyword>
<feature type="binding site" evidence="11">
    <location>
        <position position="62"/>
    </location>
    <ligand>
        <name>S-adenosyl-L-methionine</name>
        <dbReference type="ChEBI" id="CHEBI:59789"/>
    </ligand>
</feature>
<evidence type="ECO:0000256" key="6">
    <source>
        <dbReference type="ARBA" id="ARBA00038861"/>
    </source>
</evidence>
<proteinExistence type="inferred from homology"/>